<sequence>MGRITKQKLYALLACAALGLGACSSGGSSAGPSAEGAANASSSASATDAANTSDSAASASAAATAGEDAVDTAPFITGDSKSADAENTGEATAQIKATRVAGHPGYDRVVVEYESAGKLGWFSSWVDEPFTDGKGDRIDMPGSKFLEVSVAGAQIPEVYFQAQTPDPDQPLPDIQAPNMGGAKVVQGVYTEWPFEGMHTIHIGVDKERPYRVQILDNPARVVIDVATD</sequence>
<dbReference type="AlphaFoldDB" id="A0A7Z8Y969"/>
<dbReference type="Proteomes" id="UP000269974">
    <property type="component" value="Unassembled WGS sequence"/>
</dbReference>
<feature type="signal peptide" evidence="1">
    <location>
        <begin position="1"/>
        <end position="30"/>
    </location>
</feature>
<proteinExistence type="predicted"/>
<evidence type="ECO:0000313" key="3">
    <source>
        <dbReference type="EMBL" id="VDG76259.1"/>
    </source>
</evidence>
<dbReference type="RefSeq" id="WP_185933957.1">
    <property type="nucleotide sequence ID" value="NZ_UYIO01000001.1"/>
</dbReference>
<evidence type="ECO:0000256" key="1">
    <source>
        <dbReference type="SAM" id="SignalP"/>
    </source>
</evidence>
<evidence type="ECO:0000259" key="2">
    <source>
        <dbReference type="Pfam" id="PF24837"/>
    </source>
</evidence>
<feature type="chain" id="PRO_5031269317" description="AMIN-like domain-containing protein" evidence="1">
    <location>
        <begin position="31"/>
        <end position="228"/>
    </location>
</feature>
<accession>A0A7Z8Y969</accession>
<reference evidence="3 4" key="1">
    <citation type="submission" date="2018-11" db="EMBL/GenBank/DDBJ databases">
        <authorList>
            <consortium name="Pathogen Informatics"/>
        </authorList>
    </citation>
    <scope>NUCLEOTIDE SEQUENCE [LARGE SCALE GENOMIC DNA]</scope>
    <source>
        <strain evidence="3 4">NCTC10327</strain>
    </source>
</reference>
<gene>
    <name evidence="3" type="ORF">NCTC10327_00922</name>
</gene>
<dbReference type="Pfam" id="PF24837">
    <property type="entry name" value="AMIN-like"/>
    <property type="match status" value="1"/>
</dbReference>
<organism evidence="3 4">
    <name type="scientific">Actinobaculum suis</name>
    <dbReference type="NCBI Taxonomy" id="1657"/>
    <lineage>
        <taxon>Bacteria</taxon>
        <taxon>Bacillati</taxon>
        <taxon>Actinomycetota</taxon>
        <taxon>Actinomycetes</taxon>
        <taxon>Actinomycetales</taxon>
        <taxon>Actinomycetaceae</taxon>
        <taxon>Actinobaculum</taxon>
    </lineage>
</organism>
<evidence type="ECO:0000313" key="4">
    <source>
        <dbReference type="Proteomes" id="UP000269974"/>
    </source>
</evidence>
<keyword evidence="1" id="KW-0732">Signal</keyword>
<name>A0A7Z8Y969_9ACTO</name>
<dbReference type="InterPro" id="IPR056303">
    <property type="entry name" value="AMIN-like"/>
</dbReference>
<protein>
    <recommendedName>
        <fullName evidence="2">AMIN-like domain-containing protein</fullName>
    </recommendedName>
</protein>
<comment type="caution">
    <text evidence="3">The sequence shown here is derived from an EMBL/GenBank/DDBJ whole genome shotgun (WGS) entry which is preliminary data.</text>
</comment>
<feature type="domain" description="AMIN-like" evidence="2">
    <location>
        <begin position="95"/>
        <end position="226"/>
    </location>
</feature>
<dbReference type="EMBL" id="UYIO01000001">
    <property type="protein sequence ID" value="VDG76259.1"/>
    <property type="molecule type" value="Genomic_DNA"/>
</dbReference>
<dbReference type="PROSITE" id="PS51257">
    <property type="entry name" value="PROKAR_LIPOPROTEIN"/>
    <property type="match status" value="1"/>
</dbReference>